<reference evidence="1" key="1">
    <citation type="submission" date="2024-09" db="EMBL/GenBank/DDBJ databases">
        <title>Black Yeasts Isolated from many extreme environments.</title>
        <authorList>
            <person name="Coleine C."/>
            <person name="Stajich J.E."/>
            <person name="Selbmann L."/>
        </authorList>
    </citation>
    <scope>NUCLEOTIDE SEQUENCE</scope>
    <source>
        <strain evidence="1">CCFEE 5737</strain>
    </source>
</reference>
<protein>
    <submittedName>
        <fullName evidence="1">Uncharacterized protein</fullName>
    </submittedName>
</protein>
<dbReference type="EMBL" id="JAWDJW010001098">
    <property type="protein sequence ID" value="KAK3079510.1"/>
    <property type="molecule type" value="Genomic_DNA"/>
</dbReference>
<dbReference type="Proteomes" id="UP001186974">
    <property type="component" value="Unassembled WGS sequence"/>
</dbReference>
<evidence type="ECO:0000313" key="1">
    <source>
        <dbReference type="EMBL" id="KAK3079510.1"/>
    </source>
</evidence>
<sequence length="407" mass="46123">MSTTPPMANDEGFSRNELDVAILASLRGDTNATTSTTTPSSATTLQAGENDEQGKDGASGRTARGRAPPKRLIDEVQNPSTTDSHWTKLAKYTKLVEAGEKIEYNDYKPLFTNPHSPLAWVKIGALASIADQWDLFSAEEQKKLVGMLPRFPSHCQKDDGTYQNNEIALYLANSQAFQAECRNWQDDLAAGRFKPTWRKAASEAMKQRARGEMDEWKEKEREPLYGAYSQLTGNDEHNALQIQLKDLIADDLFRVGDTWYYRRQFGKASLHLRVTKELMVSRRSAGSSLDILIIKQVTELKSNRITFRVPEADRVYLTEGGPTIEFAIESPQDLAVFIRKGLTNVDSNEKDFVDAWEEFTVMRKDQNLGMLREIRDKHYLRNLEKYDRGGGSDETEKGRKAKKKRKA</sequence>
<keyword evidence="2" id="KW-1185">Reference proteome</keyword>
<organism evidence="1 2">
    <name type="scientific">Coniosporium uncinatum</name>
    <dbReference type="NCBI Taxonomy" id="93489"/>
    <lineage>
        <taxon>Eukaryota</taxon>
        <taxon>Fungi</taxon>
        <taxon>Dikarya</taxon>
        <taxon>Ascomycota</taxon>
        <taxon>Pezizomycotina</taxon>
        <taxon>Dothideomycetes</taxon>
        <taxon>Dothideomycetes incertae sedis</taxon>
        <taxon>Coniosporium</taxon>
    </lineage>
</organism>
<proteinExistence type="predicted"/>
<name>A0ACC3DRX6_9PEZI</name>
<comment type="caution">
    <text evidence="1">The sequence shown here is derived from an EMBL/GenBank/DDBJ whole genome shotgun (WGS) entry which is preliminary data.</text>
</comment>
<gene>
    <name evidence="1" type="ORF">LTS18_004673</name>
</gene>
<evidence type="ECO:0000313" key="2">
    <source>
        <dbReference type="Proteomes" id="UP001186974"/>
    </source>
</evidence>
<accession>A0ACC3DRX6</accession>